<evidence type="ECO:0000313" key="3">
    <source>
        <dbReference type="Proteomes" id="UP000037923"/>
    </source>
</evidence>
<comment type="caution">
    <text evidence="2">The sequence shown here is derived from an EMBL/GenBank/DDBJ whole genome shotgun (WGS) entry which is preliminary data.</text>
</comment>
<dbReference type="RefSeq" id="XP_015657933.1">
    <property type="nucleotide sequence ID" value="XM_015803291.1"/>
</dbReference>
<dbReference type="EMBL" id="LGTL01000010">
    <property type="protein sequence ID" value="KPA79494.1"/>
    <property type="molecule type" value="Genomic_DNA"/>
</dbReference>
<feature type="compositionally biased region" description="Low complexity" evidence="1">
    <location>
        <begin position="22"/>
        <end position="34"/>
    </location>
</feature>
<feature type="region of interest" description="Disordered" evidence="1">
    <location>
        <begin position="22"/>
        <end position="43"/>
    </location>
</feature>
<dbReference type="Proteomes" id="UP000037923">
    <property type="component" value="Unassembled WGS sequence"/>
</dbReference>
<name>A0A0N0VEW5_LEPPY</name>
<dbReference type="OrthoDB" id="264345at2759"/>
<dbReference type="VEuPathDB" id="TriTrypDB:LpyrH10_10_0920"/>
<dbReference type="GeneID" id="26905613"/>
<dbReference type="AlphaFoldDB" id="A0A0N0VEW5"/>
<evidence type="ECO:0000313" key="2">
    <source>
        <dbReference type="EMBL" id="KPA79494.1"/>
    </source>
</evidence>
<protein>
    <submittedName>
        <fullName evidence="2">Uncharacterized protein</fullName>
    </submittedName>
</protein>
<organism evidence="2 3">
    <name type="scientific">Leptomonas pyrrhocoris</name>
    <name type="common">Firebug parasite</name>
    <dbReference type="NCBI Taxonomy" id="157538"/>
    <lineage>
        <taxon>Eukaryota</taxon>
        <taxon>Discoba</taxon>
        <taxon>Euglenozoa</taxon>
        <taxon>Kinetoplastea</taxon>
        <taxon>Metakinetoplastina</taxon>
        <taxon>Trypanosomatida</taxon>
        <taxon>Trypanosomatidae</taxon>
        <taxon>Leishmaniinae</taxon>
        <taxon>Leptomonas</taxon>
    </lineage>
</organism>
<proteinExistence type="predicted"/>
<evidence type="ECO:0000256" key="1">
    <source>
        <dbReference type="SAM" id="MobiDB-lite"/>
    </source>
</evidence>
<gene>
    <name evidence="2" type="ORF">ABB37_05323</name>
</gene>
<sequence length="346" mass="37147">MSSITDKSFQLRSIQLCSKEAGSTTSASSVTPSPEEARGAGRTAAPACFSTLQSSDVLLDVGGDGSTPPWRYRCPAYIVQRSSVTLRDLLADSLENAEATVKVNGGPATGAAEDSLPPSCDGSSVVLPLPFVDRQVFEVVAVYMEHFYGVSGWDAATALAPDAVRGGQRLSASHNTALNHSADTPAALRRPLNFADLYALSPWEHHFVLHCLFGLPWQQITLLELVKEARWVDLAGWSADNRTGDLRPAPEALKVFSPANRQQMWTRLRGILEAATRLGVPALQQLCASVAANMLVDQDANGLVQLLKGEGEGTVPPFTPEARASLLQRFPWLSREEKNTAGAVVK</sequence>
<keyword evidence="3" id="KW-1185">Reference proteome</keyword>
<accession>A0A0N0VEW5</accession>
<dbReference type="OMA" id="STWEHYY"/>
<reference evidence="2 3" key="1">
    <citation type="submission" date="2015-07" db="EMBL/GenBank/DDBJ databases">
        <title>High-quality genome of monoxenous trypanosomatid Leptomonas pyrrhocoris.</title>
        <authorList>
            <person name="Flegontov P."/>
            <person name="Butenko A."/>
            <person name="Firsov S."/>
            <person name="Vlcek C."/>
            <person name="Logacheva M.D."/>
            <person name="Field M."/>
            <person name="Filatov D."/>
            <person name="Flegontova O."/>
            <person name="Gerasimov E."/>
            <person name="Jackson A.P."/>
            <person name="Kelly S."/>
            <person name="Opperdoes F."/>
            <person name="O'Reilly A."/>
            <person name="Votypka J."/>
            <person name="Yurchenko V."/>
            <person name="Lukes J."/>
        </authorList>
    </citation>
    <scope>NUCLEOTIDE SEQUENCE [LARGE SCALE GENOMIC DNA]</scope>
    <source>
        <strain evidence="2">H10</strain>
    </source>
</reference>